<comment type="caution">
    <text evidence="10">The sequence shown here is derived from an EMBL/GenBank/DDBJ whole genome shotgun (WGS) entry which is preliminary data.</text>
</comment>
<evidence type="ECO:0000256" key="1">
    <source>
        <dbReference type="ARBA" id="ARBA00004117"/>
    </source>
</evidence>
<evidence type="ECO:0000259" key="8">
    <source>
        <dbReference type="Pfam" id="PF06429"/>
    </source>
</evidence>
<dbReference type="InterPro" id="IPR002371">
    <property type="entry name" value="FlgK"/>
</dbReference>
<dbReference type="InterPro" id="IPR001444">
    <property type="entry name" value="Flag_bb_rod_N"/>
</dbReference>
<evidence type="ECO:0000256" key="3">
    <source>
        <dbReference type="ARBA" id="ARBA00009677"/>
    </source>
</evidence>
<dbReference type="InterPro" id="IPR053927">
    <property type="entry name" value="FlgK_helical"/>
</dbReference>
<dbReference type="Pfam" id="PF22638">
    <property type="entry name" value="FlgK_D1"/>
    <property type="match status" value="1"/>
</dbReference>
<keyword evidence="10" id="KW-0969">Cilium</keyword>
<keyword evidence="6" id="KW-0975">Bacterial flagellum</keyword>
<dbReference type="Pfam" id="PF06429">
    <property type="entry name" value="Flg_bbr_C"/>
    <property type="match status" value="1"/>
</dbReference>
<dbReference type="RefSeq" id="WP_106512117.1">
    <property type="nucleotide sequence ID" value="NZ_PXYI01000002.1"/>
</dbReference>
<dbReference type="SUPFAM" id="SSF64518">
    <property type="entry name" value="Phase 1 flagellin"/>
    <property type="match status" value="1"/>
</dbReference>
<evidence type="ECO:0000256" key="6">
    <source>
        <dbReference type="ARBA" id="ARBA00023143"/>
    </source>
</evidence>
<dbReference type="PRINTS" id="PR01005">
    <property type="entry name" value="FLGHOOKAP1"/>
</dbReference>
<evidence type="ECO:0000256" key="5">
    <source>
        <dbReference type="ARBA" id="ARBA00022525"/>
    </source>
</evidence>
<keyword evidence="5" id="KW-0964">Secreted</keyword>
<feature type="domain" description="Flagellar basal body rod protein N-terminal" evidence="7">
    <location>
        <begin position="9"/>
        <end position="36"/>
    </location>
</feature>
<reference evidence="10 11" key="1">
    <citation type="submission" date="2018-03" db="EMBL/GenBank/DDBJ databases">
        <title>The draft genome of Sphingosinicella sp. GL-C-18.</title>
        <authorList>
            <person name="Liu L."/>
            <person name="Li L."/>
            <person name="Liang L."/>
            <person name="Zhang X."/>
            <person name="Wang T."/>
        </authorList>
    </citation>
    <scope>NUCLEOTIDE SEQUENCE [LARGE SCALE GENOMIC DNA]</scope>
    <source>
        <strain evidence="10 11">GL-C-18</strain>
    </source>
</reference>
<dbReference type="InterPro" id="IPR010930">
    <property type="entry name" value="Flg_bb/hook_C_dom"/>
</dbReference>
<dbReference type="PANTHER" id="PTHR30033">
    <property type="entry name" value="FLAGELLAR HOOK-ASSOCIATED PROTEIN 1"/>
    <property type="match status" value="1"/>
</dbReference>
<dbReference type="OrthoDB" id="7181295at2"/>
<evidence type="ECO:0000256" key="4">
    <source>
        <dbReference type="ARBA" id="ARBA00016244"/>
    </source>
</evidence>
<evidence type="ECO:0000313" key="10">
    <source>
        <dbReference type="EMBL" id="PSJ41952.1"/>
    </source>
</evidence>
<accession>A0A2P7QVG1</accession>
<dbReference type="EMBL" id="PXYI01000002">
    <property type="protein sequence ID" value="PSJ41952.1"/>
    <property type="molecule type" value="Genomic_DNA"/>
</dbReference>
<dbReference type="GO" id="GO:0005576">
    <property type="term" value="C:extracellular region"/>
    <property type="evidence" value="ECO:0007669"/>
    <property type="project" value="UniProtKB-SubCell"/>
</dbReference>
<dbReference type="GO" id="GO:0005198">
    <property type="term" value="F:structural molecule activity"/>
    <property type="evidence" value="ECO:0007669"/>
    <property type="project" value="InterPro"/>
</dbReference>
<dbReference type="GO" id="GO:0009425">
    <property type="term" value="C:bacterial-type flagellum basal body"/>
    <property type="evidence" value="ECO:0007669"/>
    <property type="project" value="UniProtKB-SubCell"/>
</dbReference>
<evidence type="ECO:0000256" key="2">
    <source>
        <dbReference type="ARBA" id="ARBA00004613"/>
    </source>
</evidence>
<dbReference type="GO" id="GO:0044780">
    <property type="term" value="P:bacterial-type flagellum assembly"/>
    <property type="evidence" value="ECO:0007669"/>
    <property type="project" value="InterPro"/>
</dbReference>
<gene>
    <name evidence="10" type="ORF">C7I55_06730</name>
</gene>
<feature type="domain" description="Flagellar hook-associated protein FlgK helical" evidence="9">
    <location>
        <begin position="89"/>
        <end position="322"/>
    </location>
</feature>
<feature type="domain" description="Flagellar basal-body/hook protein C-terminal" evidence="8">
    <location>
        <begin position="655"/>
        <end position="693"/>
    </location>
</feature>
<protein>
    <recommendedName>
        <fullName evidence="4">Flagellar hook-associated protein 1</fullName>
    </recommendedName>
</protein>
<evidence type="ECO:0000259" key="7">
    <source>
        <dbReference type="Pfam" id="PF00460"/>
    </source>
</evidence>
<keyword evidence="10" id="KW-0282">Flagellum</keyword>
<organism evidence="10 11">
    <name type="scientific">Allosphingosinicella deserti</name>
    <dbReference type="NCBI Taxonomy" id="2116704"/>
    <lineage>
        <taxon>Bacteria</taxon>
        <taxon>Pseudomonadati</taxon>
        <taxon>Pseudomonadota</taxon>
        <taxon>Alphaproteobacteria</taxon>
        <taxon>Sphingomonadales</taxon>
        <taxon>Sphingomonadaceae</taxon>
        <taxon>Allosphingosinicella</taxon>
    </lineage>
</organism>
<keyword evidence="11" id="KW-1185">Reference proteome</keyword>
<name>A0A2P7QVG1_9SPHN</name>
<evidence type="ECO:0000313" key="11">
    <source>
        <dbReference type="Proteomes" id="UP000241167"/>
    </source>
</evidence>
<dbReference type="Proteomes" id="UP000241167">
    <property type="component" value="Unassembled WGS sequence"/>
</dbReference>
<sequence length="695" mass="71249">MSLNEILGSAISGLNASQSGLRSVSNNIANVGTPGYARERVGLTTAVTNGRVNGVIVGEPERVADRFLELSVYKRSGDMGQSEVTASYMDRLQALLGQPGSEAGLPARLDAISASAVRLTSGQAANQNASAFVADVEDAIKSIRQLDGDVSSLRTDVESEVGYTVERVNGLLTRVYELNNEVARLQGLGKSPAGAIDQRVAALEELSTMVKVSVRDQPDGRVILETPQGATLLDRRLRQLDYSTAGTGVAQPVYPSIGIRFAEPSGALGAATGDKIDSAAIGGKLGGLIDLRDRALPQFADKLGQLFGGLAQTLNAASNAGSAVPPPSRLDGRATGLAGTDRLGFTGATTFAVTKANGDLVAKTTIDFSSVATVGDAVAAINAGLGGAATASFTDGKLVISAAASGNGVATAQDATNPSSRGGVGFSQYFGLNDLVRSNDSPLVPSGFIGTDPHGFAAGQTTDIVLRDASGRSLTKFTLSPSGTTFNDLVGQLNASPLGDYGDFALDPKGRVQFQPDAAIAGASLTIVSDSTDRLGTGQSFSGLMSLTGASMGLGTGQIRPDIAMNAALMPLAKLQTGAAVGERALGQSDFRGGTLFIEELGKAVDFGSGGVATLERFSGLLLGGAGTEAAQATEAYEDASARRDDAVNRRDGFSGVSIDEELAQMVVLQNSYSAAARVISTATEMYDTLINMVR</sequence>
<dbReference type="GO" id="GO:0009424">
    <property type="term" value="C:bacterial-type flagellum hook"/>
    <property type="evidence" value="ECO:0007669"/>
    <property type="project" value="InterPro"/>
</dbReference>
<dbReference type="Pfam" id="PF00460">
    <property type="entry name" value="Flg_bb_rod"/>
    <property type="match status" value="1"/>
</dbReference>
<dbReference type="PANTHER" id="PTHR30033:SF2">
    <property type="entry name" value="FLAGELLAR HOOK PROTEIN"/>
    <property type="match status" value="1"/>
</dbReference>
<keyword evidence="10" id="KW-0966">Cell projection</keyword>
<dbReference type="AlphaFoldDB" id="A0A2P7QVG1"/>
<evidence type="ECO:0000259" key="9">
    <source>
        <dbReference type="Pfam" id="PF22638"/>
    </source>
</evidence>
<comment type="subcellular location">
    <subcellularLocation>
        <location evidence="1">Bacterial flagellum basal body</location>
    </subcellularLocation>
    <subcellularLocation>
        <location evidence="2">Secreted</location>
    </subcellularLocation>
</comment>
<proteinExistence type="inferred from homology"/>
<comment type="similarity">
    <text evidence="3">Belongs to the flagella basal body rod proteins family.</text>
</comment>